<dbReference type="EMBL" id="JARKIB010000039">
    <property type="protein sequence ID" value="KAJ7759670.1"/>
    <property type="molecule type" value="Genomic_DNA"/>
</dbReference>
<feature type="region of interest" description="Disordered" evidence="1">
    <location>
        <begin position="1"/>
        <end position="67"/>
    </location>
</feature>
<keyword evidence="3" id="KW-1185">Reference proteome</keyword>
<feature type="compositionally biased region" description="Polar residues" evidence="1">
    <location>
        <begin position="112"/>
        <end position="143"/>
    </location>
</feature>
<organism evidence="2 3">
    <name type="scientific">Mycena metata</name>
    <dbReference type="NCBI Taxonomy" id="1033252"/>
    <lineage>
        <taxon>Eukaryota</taxon>
        <taxon>Fungi</taxon>
        <taxon>Dikarya</taxon>
        <taxon>Basidiomycota</taxon>
        <taxon>Agaricomycotina</taxon>
        <taxon>Agaricomycetes</taxon>
        <taxon>Agaricomycetidae</taxon>
        <taxon>Agaricales</taxon>
        <taxon>Marasmiineae</taxon>
        <taxon>Mycenaceae</taxon>
        <taxon>Mycena</taxon>
    </lineage>
</organism>
<feature type="compositionally biased region" description="Polar residues" evidence="1">
    <location>
        <begin position="54"/>
        <end position="67"/>
    </location>
</feature>
<feature type="compositionally biased region" description="Basic and acidic residues" evidence="1">
    <location>
        <begin position="40"/>
        <end position="53"/>
    </location>
</feature>
<accession>A0AAD7NFA9</accession>
<name>A0AAD7NFA9_9AGAR</name>
<sequence length="264" mass="28364">MSTPTIDQPGRADTSESWRSTPPHMQSGGSTPFVSAVADDPDKPGDMATDKTDSVTSGERTESPSALSGLTVSVRVDARGLLYFREDSTGLRVEVYDSAGQPIYAGGFPHSNARSTPVDTKQSTTVSDETDITPDSGTEVPTSVDTPEVIIASLLNDVDPNTLSDTQKSLLHSVQGSLSTSRSRLLSTTAIVLDQRKKSQSHREELVWFKEDTAERFTELGDASDNDHLALEKCIQDNIQLLSELGESETAITQLIKKIGVPGI</sequence>
<dbReference type="AlphaFoldDB" id="A0AAD7NFA9"/>
<dbReference type="Proteomes" id="UP001215598">
    <property type="component" value="Unassembled WGS sequence"/>
</dbReference>
<protein>
    <submittedName>
        <fullName evidence="2">Uncharacterized protein</fullName>
    </submittedName>
</protein>
<feature type="compositionally biased region" description="Polar residues" evidence="1">
    <location>
        <begin position="15"/>
        <end position="33"/>
    </location>
</feature>
<gene>
    <name evidence="2" type="ORF">B0H16DRAFT_1720457</name>
</gene>
<evidence type="ECO:0000256" key="1">
    <source>
        <dbReference type="SAM" id="MobiDB-lite"/>
    </source>
</evidence>
<evidence type="ECO:0000313" key="3">
    <source>
        <dbReference type="Proteomes" id="UP001215598"/>
    </source>
</evidence>
<reference evidence="2" key="1">
    <citation type="submission" date="2023-03" db="EMBL/GenBank/DDBJ databases">
        <title>Massive genome expansion in bonnet fungi (Mycena s.s.) driven by repeated elements and novel gene families across ecological guilds.</title>
        <authorList>
            <consortium name="Lawrence Berkeley National Laboratory"/>
            <person name="Harder C.B."/>
            <person name="Miyauchi S."/>
            <person name="Viragh M."/>
            <person name="Kuo A."/>
            <person name="Thoen E."/>
            <person name="Andreopoulos B."/>
            <person name="Lu D."/>
            <person name="Skrede I."/>
            <person name="Drula E."/>
            <person name="Henrissat B."/>
            <person name="Morin E."/>
            <person name="Kohler A."/>
            <person name="Barry K."/>
            <person name="LaButti K."/>
            <person name="Morin E."/>
            <person name="Salamov A."/>
            <person name="Lipzen A."/>
            <person name="Mereny Z."/>
            <person name="Hegedus B."/>
            <person name="Baldrian P."/>
            <person name="Stursova M."/>
            <person name="Weitz H."/>
            <person name="Taylor A."/>
            <person name="Grigoriev I.V."/>
            <person name="Nagy L.G."/>
            <person name="Martin F."/>
            <person name="Kauserud H."/>
        </authorList>
    </citation>
    <scope>NUCLEOTIDE SEQUENCE</scope>
    <source>
        <strain evidence="2">CBHHK182m</strain>
    </source>
</reference>
<evidence type="ECO:0000313" key="2">
    <source>
        <dbReference type="EMBL" id="KAJ7759670.1"/>
    </source>
</evidence>
<feature type="region of interest" description="Disordered" evidence="1">
    <location>
        <begin position="107"/>
        <end position="143"/>
    </location>
</feature>
<comment type="caution">
    <text evidence="2">The sequence shown here is derived from an EMBL/GenBank/DDBJ whole genome shotgun (WGS) entry which is preliminary data.</text>
</comment>
<proteinExistence type="predicted"/>